<proteinExistence type="predicted"/>
<organism evidence="1">
    <name type="scientific">marine sediment metagenome</name>
    <dbReference type="NCBI Taxonomy" id="412755"/>
    <lineage>
        <taxon>unclassified sequences</taxon>
        <taxon>metagenomes</taxon>
        <taxon>ecological metagenomes</taxon>
    </lineage>
</organism>
<reference evidence="1" key="1">
    <citation type="journal article" date="2015" name="Nature">
        <title>Complex archaea that bridge the gap between prokaryotes and eukaryotes.</title>
        <authorList>
            <person name="Spang A."/>
            <person name="Saw J.H."/>
            <person name="Jorgensen S.L."/>
            <person name="Zaremba-Niedzwiedzka K."/>
            <person name="Martijn J."/>
            <person name="Lind A.E."/>
            <person name="van Eijk R."/>
            <person name="Schleper C."/>
            <person name="Guy L."/>
            <person name="Ettema T.J."/>
        </authorList>
    </citation>
    <scope>NUCLEOTIDE SEQUENCE</scope>
</reference>
<evidence type="ECO:0000313" key="1">
    <source>
        <dbReference type="EMBL" id="KKK85746.1"/>
    </source>
</evidence>
<dbReference type="AlphaFoldDB" id="A0A0F9BMX6"/>
<comment type="caution">
    <text evidence="1">The sequence shown here is derived from an EMBL/GenBank/DDBJ whole genome shotgun (WGS) entry which is preliminary data.</text>
</comment>
<accession>A0A0F9BMX6</accession>
<name>A0A0F9BMX6_9ZZZZ</name>
<dbReference type="EMBL" id="LAZR01051166">
    <property type="protein sequence ID" value="KKK85746.1"/>
    <property type="molecule type" value="Genomic_DNA"/>
</dbReference>
<protein>
    <submittedName>
        <fullName evidence="1">Uncharacterized protein</fullName>
    </submittedName>
</protein>
<gene>
    <name evidence="1" type="ORF">LCGC14_2770240</name>
</gene>
<sequence length="113" mass="13103">MSEKTAVRNTPKYRRGTLVLIISASGYLFPSDKKRDKRVIAKEKEYRAQYIGRVGMVGISWTPKGGKSRIYSILGTTQDYLGGRQMMGLFKENELCRHNKRGEYGVFKMYRRK</sequence>